<reference evidence="1" key="1">
    <citation type="journal article" date="2013" name="Nat. Commun.">
        <title>Whole-genome sequencing of Oryza brachyantha reveals mechanisms underlying Oryza genome evolution.</title>
        <authorList>
            <person name="Chen J."/>
            <person name="Huang Q."/>
            <person name="Gao D."/>
            <person name="Wang J."/>
            <person name="Lang Y."/>
            <person name="Liu T."/>
            <person name="Li B."/>
            <person name="Bai Z."/>
            <person name="Luis Goicoechea J."/>
            <person name="Liang C."/>
            <person name="Chen C."/>
            <person name="Zhang W."/>
            <person name="Sun S."/>
            <person name="Liao Y."/>
            <person name="Zhang X."/>
            <person name="Yang L."/>
            <person name="Song C."/>
            <person name="Wang M."/>
            <person name="Shi J."/>
            <person name="Liu G."/>
            <person name="Liu J."/>
            <person name="Zhou H."/>
            <person name="Zhou W."/>
            <person name="Yu Q."/>
            <person name="An N."/>
            <person name="Chen Y."/>
            <person name="Cai Q."/>
            <person name="Wang B."/>
            <person name="Liu B."/>
            <person name="Min J."/>
            <person name="Huang Y."/>
            <person name="Wu H."/>
            <person name="Li Z."/>
            <person name="Zhang Y."/>
            <person name="Yin Y."/>
            <person name="Song W."/>
            <person name="Jiang J."/>
            <person name="Jackson S.A."/>
            <person name="Wing R.A."/>
            <person name="Wang J."/>
            <person name="Chen M."/>
        </authorList>
    </citation>
    <scope>NUCLEOTIDE SEQUENCE [LARGE SCALE GENOMIC DNA]</scope>
    <source>
        <strain evidence="1">cv. IRGC 101232</strain>
    </source>
</reference>
<dbReference type="HOGENOM" id="CLU_520128_0_0_1"/>
<evidence type="ECO:0000313" key="2">
    <source>
        <dbReference type="Proteomes" id="UP000006038"/>
    </source>
</evidence>
<evidence type="ECO:0000313" key="1">
    <source>
        <dbReference type="EnsemblPlants" id="OB10G15000.1"/>
    </source>
</evidence>
<sequence>MVSELSIHGTSSMDALREYCSNIPCKLLLNLGGGDAHGTSTHNLFDEMSSSVELYEEDILLVMHMEKVTRDEAMHFLQEELREAKRRQDEKLDQLLKMLGTEEARSEVYEKREEEHSTGINSTSGNNQSVSCLPLTSPILCLQARTSTIDSSGDSKKAHAKWLTLCTDFKGGAKQVEVILMPTRCSVECLRHDNRVLATPNCIVVNPWPPPTSDKVLTSGWHMRPLPWPWLTFWCGVDMWLLACSWPPPLEDGTVHLLTIGWAEDEPLVVDLCELFSHAVDRIEQYMHHDFIKHHLQGLVDMWHLCVVQFPLLQIWDTMICFNFYCARSGSNICYIILKLLTDSGSKAGCLGPMAGSHFDCIELLEFTYDKLVQVTWFPGEDRNFLGVILVIGWYLLRLNQFSHDIAFANPEICSILFSLEIAKLKSNGMIYMPTSSREARTCSIHELGTETELHMLNMSIKNCFEVTRYAKQWCNSATTIFEKNKPILKFSACTQLHSQSEVTTDQSETNELLIPGLWFFCTA</sequence>
<reference evidence="1" key="2">
    <citation type="submission" date="2013-04" db="UniProtKB">
        <authorList>
            <consortium name="EnsemblPlants"/>
        </authorList>
    </citation>
    <scope>IDENTIFICATION</scope>
</reference>
<dbReference type="EnsemblPlants" id="OB10G15000.1">
    <property type="protein sequence ID" value="OB10G15000.1"/>
    <property type="gene ID" value="OB10G15000"/>
</dbReference>
<dbReference type="Proteomes" id="UP000006038">
    <property type="component" value="Chromosome 10"/>
</dbReference>
<protein>
    <submittedName>
        <fullName evidence="1">Uncharacterized protein</fullName>
    </submittedName>
</protein>
<accession>J3N1V2</accession>
<organism evidence="1">
    <name type="scientific">Oryza brachyantha</name>
    <name type="common">malo sina</name>
    <dbReference type="NCBI Taxonomy" id="4533"/>
    <lineage>
        <taxon>Eukaryota</taxon>
        <taxon>Viridiplantae</taxon>
        <taxon>Streptophyta</taxon>
        <taxon>Embryophyta</taxon>
        <taxon>Tracheophyta</taxon>
        <taxon>Spermatophyta</taxon>
        <taxon>Magnoliopsida</taxon>
        <taxon>Liliopsida</taxon>
        <taxon>Poales</taxon>
        <taxon>Poaceae</taxon>
        <taxon>BOP clade</taxon>
        <taxon>Oryzoideae</taxon>
        <taxon>Oryzeae</taxon>
        <taxon>Oryzinae</taxon>
        <taxon>Oryza</taxon>
    </lineage>
</organism>
<dbReference type="AlphaFoldDB" id="J3N1V2"/>
<keyword evidence="2" id="KW-1185">Reference proteome</keyword>
<proteinExistence type="predicted"/>
<dbReference type="Gramene" id="OB10G15000.1">
    <property type="protein sequence ID" value="OB10G15000.1"/>
    <property type="gene ID" value="OB10G15000"/>
</dbReference>
<name>J3N1V2_ORYBR</name>